<dbReference type="EMBL" id="CAJOBA010044301">
    <property type="protein sequence ID" value="CAF4161984.1"/>
    <property type="molecule type" value="Genomic_DNA"/>
</dbReference>
<protein>
    <recommendedName>
        <fullName evidence="1">Saccharopine dehydrogenase NADP binding domain-containing protein</fullName>
    </recommendedName>
</protein>
<evidence type="ECO:0000313" key="2">
    <source>
        <dbReference type="EMBL" id="CAF1351467.1"/>
    </source>
</evidence>
<dbReference type="InterPro" id="IPR005097">
    <property type="entry name" value="Sacchrp_dh_NADP-bd"/>
</dbReference>
<evidence type="ECO:0000313" key="4">
    <source>
        <dbReference type="Proteomes" id="UP000677228"/>
    </source>
</evidence>
<evidence type="ECO:0000313" key="3">
    <source>
        <dbReference type="EMBL" id="CAF4161984.1"/>
    </source>
</evidence>
<dbReference type="PANTHER" id="PTHR43796:SF2">
    <property type="entry name" value="CARBOXYNORSPERMIDINE SYNTHASE"/>
    <property type="match status" value="1"/>
</dbReference>
<organism evidence="2 4">
    <name type="scientific">Didymodactylos carnosus</name>
    <dbReference type="NCBI Taxonomy" id="1234261"/>
    <lineage>
        <taxon>Eukaryota</taxon>
        <taxon>Metazoa</taxon>
        <taxon>Spiralia</taxon>
        <taxon>Gnathifera</taxon>
        <taxon>Rotifera</taxon>
        <taxon>Eurotatoria</taxon>
        <taxon>Bdelloidea</taxon>
        <taxon>Philodinida</taxon>
        <taxon>Philodinidae</taxon>
        <taxon>Didymodactylos</taxon>
    </lineage>
</organism>
<feature type="domain" description="Saccharopine dehydrogenase NADP binding" evidence="1">
    <location>
        <begin position="15"/>
        <end position="109"/>
    </location>
</feature>
<dbReference type="Proteomes" id="UP000682733">
    <property type="component" value="Unassembled WGS sequence"/>
</dbReference>
<sequence length="313" mass="34905">SGACALITMGNLKRILILGSAGRMSSGTARDLLATYSHSIEKLIIADSSNERLDILRESLTDSRIETNVIDVTDRQIILSLLAKCDVYINAVPTFAGLQMDIFHACFEAERITWITEAWAGITAIFGLGADPGLSNILCRVVADRLDRIDKMSLYWAAKFIGDENPILIPPYNLSTVLAEYGNLSQQFLNGKLQQVPAQSGFETIDLPEPFGKTSFIHSEHSEPLTVPFANAFKEKGIQEFTWKLSLPEREHQAWIRLVKAGFGETFDEDVTLPNGTSVRPVDVLQVVIDRNIERHKKRIPDQELHEIHFSIG</sequence>
<dbReference type="Pfam" id="PF03435">
    <property type="entry name" value="Sacchrp_dh_NADP"/>
    <property type="match status" value="1"/>
</dbReference>
<comment type="caution">
    <text evidence="2">The sequence shown here is derived from an EMBL/GenBank/DDBJ whole genome shotgun (WGS) entry which is preliminary data.</text>
</comment>
<gene>
    <name evidence="2" type="ORF">OVA965_LOCUS30817</name>
    <name evidence="3" type="ORF">TMI583_LOCUS31626</name>
</gene>
<accession>A0A8S2F748</accession>
<dbReference type="Gene3D" id="3.40.50.720">
    <property type="entry name" value="NAD(P)-binding Rossmann-like Domain"/>
    <property type="match status" value="1"/>
</dbReference>
<dbReference type="PANTHER" id="PTHR43796">
    <property type="entry name" value="CARBOXYNORSPERMIDINE SYNTHASE"/>
    <property type="match status" value="1"/>
</dbReference>
<evidence type="ECO:0000259" key="1">
    <source>
        <dbReference type="Pfam" id="PF03435"/>
    </source>
</evidence>
<dbReference type="Gene3D" id="3.30.360.10">
    <property type="entry name" value="Dihydrodipicolinate Reductase, domain 2"/>
    <property type="match status" value="1"/>
</dbReference>
<feature type="non-terminal residue" evidence="2">
    <location>
        <position position="1"/>
    </location>
</feature>
<dbReference type="AlphaFoldDB" id="A0A8S2F748"/>
<dbReference type="EMBL" id="CAJNOK010022664">
    <property type="protein sequence ID" value="CAF1351467.1"/>
    <property type="molecule type" value="Genomic_DNA"/>
</dbReference>
<proteinExistence type="predicted"/>
<dbReference type="InterPro" id="IPR036291">
    <property type="entry name" value="NAD(P)-bd_dom_sf"/>
</dbReference>
<dbReference type="Proteomes" id="UP000677228">
    <property type="component" value="Unassembled WGS sequence"/>
</dbReference>
<name>A0A8S2F748_9BILA</name>
<dbReference type="SUPFAM" id="SSF51735">
    <property type="entry name" value="NAD(P)-binding Rossmann-fold domains"/>
    <property type="match status" value="1"/>
</dbReference>
<reference evidence="2" key="1">
    <citation type="submission" date="2021-02" db="EMBL/GenBank/DDBJ databases">
        <authorList>
            <person name="Nowell W R."/>
        </authorList>
    </citation>
    <scope>NUCLEOTIDE SEQUENCE</scope>
</reference>